<reference evidence="2 3" key="1">
    <citation type="submission" date="2017-12" db="EMBL/GenBank/DDBJ databases">
        <title>Phylogenetic diversity of female urinary microbiome.</title>
        <authorList>
            <person name="Thomas-White K."/>
            <person name="Wolfe A.J."/>
        </authorList>
    </citation>
    <scope>NUCLEOTIDE SEQUENCE [LARGE SCALE GENOMIC DNA]</scope>
    <source>
        <strain evidence="2 3">UMB0112</strain>
    </source>
</reference>
<organism evidence="2 3">
    <name type="scientific">Campylobacter ureolyticus</name>
    <dbReference type="NCBI Taxonomy" id="827"/>
    <lineage>
        <taxon>Bacteria</taxon>
        <taxon>Pseudomonadati</taxon>
        <taxon>Campylobacterota</taxon>
        <taxon>Epsilonproteobacteria</taxon>
        <taxon>Campylobacterales</taxon>
        <taxon>Campylobacteraceae</taxon>
        <taxon>Campylobacter</taxon>
    </lineage>
</organism>
<feature type="transmembrane region" description="Helical" evidence="1">
    <location>
        <begin position="12"/>
        <end position="32"/>
    </location>
</feature>
<dbReference type="Proteomes" id="UP000234639">
    <property type="component" value="Unassembled WGS sequence"/>
</dbReference>
<keyword evidence="1" id="KW-0472">Membrane</keyword>
<feature type="transmembrane region" description="Helical" evidence="1">
    <location>
        <begin position="52"/>
        <end position="72"/>
    </location>
</feature>
<gene>
    <name evidence="2" type="ORF">CYJ41_06475</name>
</gene>
<name>A0A2I1N9L1_9BACT</name>
<evidence type="ECO:0000313" key="2">
    <source>
        <dbReference type="EMBL" id="PKZ29070.1"/>
    </source>
</evidence>
<sequence length="151" mass="17768">MVKVNRILCNILKALFIVLLFILIVNSLSIFLASMDSLLFNFKLYVRRIDKIAFFIEPMLFIINTSKIDVLFVNENIFTSSSIIILLFYISVLLIIFVSLFFSFYVYKGIFRFYLTKKITKAIIIFIFLQLYSIFIIVLSNAKINKNRLFV</sequence>
<accession>A0A2I1N9L1</accession>
<dbReference type="EMBL" id="PKHU01000005">
    <property type="protein sequence ID" value="PKZ29070.1"/>
    <property type="molecule type" value="Genomic_DNA"/>
</dbReference>
<feature type="transmembrane region" description="Helical" evidence="1">
    <location>
        <begin position="84"/>
        <end position="107"/>
    </location>
</feature>
<evidence type="ECO:0000256" key="1">
    <source>
        <dbReference type="SAM" id="Phobius"/>
    </source>
</evidence>
<protein>
    <submittedName>
        <fullName evidence="2">Uncharacterized protein</fullName>
    </submittedName>
</protein>
<feature type="transmembrane region" description="Helical" evidence="1">
    <location>
        <begin position="119"/>
        <end position="139"/>
    </location>
</feature>
<keyword evidence="1" id="KW-1133">Transmembrane helix</keyword>
<proteinExistence type="predicted"/>
<dbReference type="AlphaFoldDB" id="A0A2I1N9L1"/>
<comment type="caution">
    <text evidence="2">The sequence shown here is derived from an EMBL/GenBank/DDBJ whole genome shotgun (WGS) entry which is preliminary data.</text>
</comment>
<evidence type="ECO:0000313" key="3">
    <source>
        <dbReference type="Proteomes" id="UP000234639"/>
    </source>
</evidence>
<keyword evidence="1" id="KW-0812">Transmembrane</keyword>